<reference evidence="3 4" key="1">
    <citation type="journal article" date="2013" name="PLoS Genet.">
        <title>Distinctive expansion of potential virulence genes in the genome of the oomycete fish pathogen Saprolegnia parasitica.</title>
        <authorList>
            <person name="Jiang R.H."/>
            <person name="de Bruijn I."/>
            <person name="Haas B.J."/>
            <person name="Belmonte R."/>
            <person name="Lobach L."/>
            <person name="Christie J."/>
            <person name="van den Ackerveken G."/>
            <person name="Bottin A."/>
            <person name="Bulone V."/>
            <person name="Diaz-Moreno S.M."/>
            <person name="Dumas B."/>
            <person name="Fan L."/>
            <person name="Gaulin E."/>
            <person name="Govers F."/>
            <person name="Grenville-Briggs L.J."/>
            <person name="Horner N.R."/>
            <person name="Levin J.Z."/>
            <person name="Mammella M."/>
            <person name="Meijer H.J."/>
            <person name="Morris P."/>
            <person name="Nusbaum C."/>
            <person name="Oome S."/>
            <person name="Phillips A.J."/>
            <person name="van Rooyen D."/>
            <person name="Rzeszutek E."/>
            <person name="Saraiva M."/>
            <person name="Secombes C.J."/>
            <person name="Seidl M.F."/>
            <person name="Snel B."/>
            <person name="Stassen J.H."/>
            <person name="Sykes S."/>
            <person name="Tripathy S."/>
            <person name="van den Berg H."/>
            <person name="Vega-Arreguin J.C."/>
            <person name="Wawra S."/>
            <person name="Young S.K."/>
            <person name="Zeng Q."/>
            <person name="Dieguez-Uribeondo J."/>
            <person name="Russ C."/>
            <person name="Tyler B.M."/>
            <person name="van West P."/>
        </authorList>
    </citation>
    <scope>NUCLEOTIDE SEQUENCE [LARGE SCALE GENOMIC DNA]</scope>
    <source>
        <strain evidence="3 4">CBS 223.65</strain>
    </source>
</reference>
<keyword evidence="1" id="KW-0560">Oxidoreductase</keyword>
<sequence length="349" mass="38852">MFLRHLSRRVRTRTTTLATAFSSKSTVMPLVDIAPLLDASSTKAERQPALDAMRDACASVGFFTIPVSVLPHGLVERVYSRADEFNALPTDVKHKYHVNKVPNSRGWTPLFEEPSYVPGVVSHLEGYDIAQELPASFMEHDKGLGPNVWPAELPAFRDDVMGLYDATTKVSNALFEGFAEMLDLPRDTFRKFNTTEAQACMRLLTYPENSAPMDDRNVGIAAHTDFECFTIIHQNNAGLQLTTRDGQWTDAPVMADRLVVLVGDVLERWTNGTLKATPHRVLNTQAKRQSIVRFNGAEGKAVIAPLPPFVSSTSPAKFAPVTQRQHIENELNTAYDNLESSRKDIQQQL</sequence>
<keyword evidence="1" id="KW-0479">Metal-binding</keyword>
<dbReference type="InterPro" id="IPR044861">
    <property type="entry name" value="IPNS-like_FE2OG_OXY"/>
</dbReference>
<dbReference type="KEGG" id="spar:SPRG_00398"/>
<dbReference type="OrthoDB" id="288590at2759"/>
<dbReference type="InterPro" id="IPR027443">
    <property type="entry name" value="IPNS-like_sf"/>
</dbReference>
<dbReference type="RefSeq" id="XP_012193887.1">
    <property type="nucleotide sequence ID" value="XM_012338497.1"/>
</dbReference>
<evidence type="ECO:0000259" key="2">
    <source>
        <dbReference type="PROSITE" id="PS51471"/>
    </source>
</evidence>
<dbReference type="PANTHER" id="PTHR47990">
    <property type="entry name" value="2-OXOGLUTARATE (2OG) AND FE(II)-DEPENDENT OXYGENASE SUPERFAMILY PROTEIN-RELATED"/>
    <property type="match status" value="1"/>
</dbReference>
<dbReference type="STRING" id="695850.A0A067CYG9"/>
<dbReference type="PROSITE" id="PS51471">
    <property type="entry name" value="FE2OG_OXY"/>
    <property type="match status" value="1"/>
</dbReference>
<dbReference type="Pfam" id="PF14226">
    <property type="entry name" value="DIOX_N"/>
    <property type="match status" value="1"/>
</dbReference>
<evidence type="ECO:0000256" key="1">
    <source>
        <dbReference type="RuleBase" id="RU003682"/>
    </source>
</evidence>
<dbReference type="Gene3D" id="2.60.120.330">
    <property type="entry name" value="B-lactam Antibiotic, Isopenicillin N Synthase, Chain"/>
    <property type="match status" value="1"/>
</dbReference>
<keyword evidence="4" id="KW-1185">Reference proteome</keyword>
<gene>
    <name evidence="3" type="ORF">SPRG_00398</name>
</gene>
<evidence type="ECO:0000313" key="3">
    <source>
        <dbReference type="EMBL" id="KDO35553.1"/>
    </source>
</evidence>
<protein>
    <recommendedName>
        <fullName evidence="2">Fe2OG dioxygenase domain-containing protein</fullName>
    </recommendedName>
</protein>
<feature type="domain" description="Fe2OG dioxygenase" evidence="2">
    <location>
        <begin position="196"/>
        <end position="297"/>
    </location>
</feature>
<evidence type="ECO:0000313" key="4">
    <source>
        <dbReference type="Proteomes" id="UP000030745"/>
    </source>
</evidence>
<dbReference type="OMA" id="EQGCFQV"/>
<dbReference type="SUPFAM" id="SSF51197">
    <property type="entry name" value="Clavaminate synthase-like"/>
    <property type="match status" value="1"/>
</dbReference>
<dbReference type="InterPro" id="IPR050231">
    <property type="entry name" value="Iron_ascorbate_oxido_reductase"/>
</dbReference>
<comment type="similarity">
    <text evidence="1">Belongs to the iron/ascorbate-dependent oxidoreductase family.</text>
</comment>
<dbReference type="InterPro" id="IPR005123">
    <property type="entry name" value="Oxoglu/Fe-dep_dioxygenase_dom"/>
</dbReference>
<dbReference type="Pfam" id="PF03171">
    <property type="entry name" value="2OG-FeII_Oxy"/>
    <property type="match status" value="1"/>
</dbReference>
<dbReference type="EMBL" id="KK583189">
    <property type="protein sequence ID" value="KDO35553.1"/>
    <property type="molecule type" value="Genomic_DNA"/>
</dbReference>
<dbReference type="GO" id="GO:0046872">
    <property type="term" value="F:metal ion binding"/>
    <property type="evidence" value="ECO:0007669"/>
    <property type="project" value="UniProtKB-KW"/>
</dbReference>
<dbReference type="AlphaFoldDB" id="A0A067CYG9"/>
<proteinExistence type="inferred from homology"/>
<dbReference type="GeneID" id="24123042"/>
<accession>A0A067CYG9</accession>
<dbReference type="VEuPathDB" id="FungiDB:SPRG_00398"/>
<dbReference type="InterPro" id="IPR026992">
    <property type="entry name" value="DIOX_N"/>
</dbReference>
<dbReference type="GO" id="GO:0016491">
    <property type="term" value="F:oxidoreductase activity"/>
    <property type="evidence" value="ECO:0007669"/>
    <property type="project" value="UniProtKB-KW"/>
</dbReference>
<organism evidence="3 4">
    <name type="scientific">Saprolegnia parasitica (strain CBS 223.65)</name>
    <dbReference type="NCBI Taxonomy" id="695850"/>
    <lineage>
        <taxon>Eukaryota</taxon>
        <taxon>Sar</taxon>
        <taxon>Stramenopiles</taxon>
        <taxon>Oomycota</taxon>
        <taxon>Saprolegniomycetes</taxon>
        <taxon>Saprolegniales</taxon>
        <taxon>Saprolegniaceae</taxon>
        <taxon>Saprolegnia</taxon>
    </lineage>
</organism>
<keyword evidence="1" id="KW-0408">Iron</keyword>
<name>A0A067CYG9_SAPPC</name>
<dbReference type="Proteomes" id="UP000030745">
    <property type="component" value="Unassembled WGS sequence"/>
</dbReference>